<feature type="compositionally biased region" description="Acidic residues" evidence="9">
    <location>
        <begin position="427"/>
        <end position="447"/>
    </location>
</feature>
<dbReference type="STRING" id="329046.A0A1Y2D1N4"/>
<evidence type="ECO:0000256" key="4">
    <source>
        <dbReference type="ARBA" id="ARBA00022723"/>
    </source>
</evidence>
<accession>A0A1Y2D1N4</accession>
<dbReference type="InterPro" id="IPR001510">
    <property type="entry name" value="Znf_PARP"/>
</dbReference>
<dbReference type="InterPro" id="IPR036957">
    <property type="entry name" value="Znf_PARP_sf"/>
</dbReference>
<dbReference type="InterPro" id="IPR052256">
    <property type="entry name" value="E3_ubiquitin-ligase_CHFR"/>
</dbReference>
<gene>
    <name evidence="12" type="ORF">BCR33DRAFT_711543</name>
</gene>
<dbReference type="GO" id="GO:0003677">
    <property type="term" value="F:DNA binding"/>
    <property type="evidence" value="ECO:0007669"/>
    <property type="project" value="InterPro"/>
</dbReference>
<dbReference type="PROSITE" id="PS00518">
    <property type="entry name" value="ZF_RING_1"/>
    <property type="match status" value="1"/>
</dbReference>
<dbReference type="Gene3D" id="3.30.1740.10">
    <property type="entry name" value="Zinc finger, PARP-type"/>
    <property type="match status" value="1"/>
</dbReference>
<evidence type="ECO:0000259" key="10">
    <source>
        <dbReference type="PROSITE" id="PS50064"/>
    </source>
</evidence>
<dbReference type="Proteomes" id="UP000193642">
    <property type="component" value="Unassembled WGS sequence"/>
</dbReference>
<dbReference type="PROSITE" id="PS50089">
    <property type="entry name" value="ZF_RING_2"/>
    <property type="match status" value="1"/>
</dbReference>
<feature type="region of interest" description="Disordered" evidence="9">
    <location>
        <begin position="97"/>
        <end position="169"/>
    </location>
</feature>
<keyword evidence="13" id="KW-1185">Reference proteome</keyword>
<evidence type="ECO:0000313" key="13">
    <source>
        <dbReference type="Proteomes" id="UP000193642"/>
    </source>
</evidence>
<evidence type="ECO:0000256" key="2">
    <source>
        <dbReference type="ARBA" id="ARBA00005797"/>
    </source>
</evidence>
<dbReference type="UniPathway" id="UPA00143"/>
<comment type="caution">
    <text evidence="12">The sequence shown here is derived from an EMBL/GenBank/DDBJ whole genome shotgun (WGS) entry which is preliminary data.</text>
</comment>
<dbReference type="Gene3D" id="2.60.200.20">
    <property type="match status" value="1"/>
</dbReference>
<evidence type="ECO:0000256" key="3">
    <source>
        <dbReference type="ARBA" id="ARBA00017908"/>
    </source>
</evidence>
<dbReference type="EMBL" id="MCGO01000002">
    <property type="protein sequence ID" value="ORY53203.1"/>
    <property type="molecule type" value="Genomic_DNA"/>
</dbReference>
<feature type="domain" description="RING-type" evidence="11">
    <location>
        <begin position="276"/>
        <end position="315"/>
    </location>
</feature>
<keyword evidence="4" id="KW-0479">Metal-binding</keyword>
<evidence type="ECO:0000256" key="8">
    <source>
        <dbReference type="PROSITE-ProRule" id="PRU00175"/>
    </source>
</evidence>
<feature type="compositionally biased region" description="Low complexity" evidence="9">
    <location>
        <begin position="122"/>
        <end position="131"/>
    </location>
</feature>
<keyword evidence="6" id="KW-0862">Zinc</keyword>
<comment type="subcellular location">
    <subcellularLocation>
        <location evidence="1">Nucleus</location>
    </subcellularLocation>
</comment>
<dbReference type="GO" id="GO:0016567">
    <property type="term" value="P:protein ubiquitination"/>
    <property type="evidence" value="ECO:0007669"/>
    <property type="project" value="UniProtKB-UniPathway"/>
</dbReference>
<dbReference type="GO" id="GO:0008270">
    <property type="term" value="F:zinc ion binding"/>
    <property type="evidence" value="ECO:0007669"/>
    <property type="project" value="UniProtKB-KW"/>
</dbReference>
<dbReference type="InterPro" id="IPR013083">
    <property type="entry name" value="Znf_RING/FYVE/PHD"/>
</dbReference>
<comment type="similarity">
    <text evidence="2">Belongs to the CHFR family.</text>
</comment>
<evidence type="ECO:0000313" key="12">
    <source>
        <dbReference type="EMBL" id="ORY53203.1"/>
    </source>
</evidence>
<dbReference type="GO" id="GO:0004842">
    <property type="term" value="F:ubiquitin-protein transferase activity"/>
    <property type="evidence" value="ECO:0007669"/>
    <property type="project" value="TreeGrafter"/>
</dbReference>
<name>A0A1Y2D1N4_9FUNG</name>
<dbReference type="Pfam" id="PF00645">
    <property type="entry name" value="zf-PARP"/>
    <property type="match status" value="1"/>
</dbReference>
<feature type="domain" description="PARP-type" evidence="10">
    <location>
        <begin position="450"/>
        <end position="533"/>
    </location>
</feature>
<dbReference type="GO" id="GO:0006511">
    <property type="term" value="P:ubiquitin-dependent protein catabolic process"/>
    <property type="evidence" value="ECO:0007669"/>
    <property type="project" value="TreeGrafter"/>
</dbReference>
<dbReference type="CDD" id="cd00060">
    <property type="entry name" value="FHA"/>
    <property type="match status" value="1"/>
</dbReference>
<dbReference type="GO" id="GO:0005634">
    <property type="term" value="C:nucleus"/>
    <property type="evidence" value="ECO:0007669"/>
    <property type="project" value="UniProtKB-SubCell"/>
</dbReference>
<evidence type="ECO:0000256" key="5">
    <source>
        <dbReference type="ARBA" id="ARBA00022771"/>
    </source>
</evidence>
<sequence length="533" mass="57581">GWVSYLAPPTTTGGTVLVGRLHLPNATLTDVGSSNGTAVNGTRLMPRIPVQLKSGDKVTFAVPPEKPRKPALNSPAQPLSFDFAVVETALPKAATELKRKEPETLPIEATPKKPKVTFDVDSQSQGSQSSASKKKIVSRILVDSDSDSESGDEERGGAAGSSNIDPTSVVAIPPQQDLLHEASPTPSPPMNEIIPIPQQIGSGHVETSHLQPGSFDLQNDASPPSATTATAATNALPLLSTLDSASDSIPALPSAQKLLFQGAQQFSSKLLDQLTCSICFECMTNPHLLPCSHAYCGLCIDDWVATGKQSCPQCRAPIGKDGVVQNTLIAGIIESVVAFFGEEELKARKEREAEWERRKKAKEDAKKALNAATGRRGGTFRGGPMDRFVTRPGLQFGGMYQAMQPPYQQQRGRSEVIVLDDDEVVVLDDDDDDEDDDDDDVLDEEQESTYSLEYARSGRSTCRTCHRLISHGAVRFAEVPPMNDEYYHQTTLYHHATCLGPLLPQRIKSNLSSIPGFSSLTDSEKASVRRVIH</sequence>
<evidence type="ECO:0000256" key="7">
    <source>
        <dbReference type="ARBA" id="ARBA00023242"/>
    </source>
</evidence>
<dbReference type="Pfam" id="PF13920">
    <property type="entry name" value="zf-C3HC4_3"/>
    <property type="match status" value="1"/>
</dbReference>
<feature type="region of interest" description="Disordered" evidence="9">
    <location>
        <begin position="203"/>
        <end position="227"/>
    </location>
</feature>
<evidence type="ECO:0000256" key="9">
    <source>
        <dbReference type="SAM" id="MobiDB-lite"/>
    </source>
</evidence>
<feature type="non-terminal residue" evidence="12">
    <location>
        <position position="1"/>
    </location>
</feature>
<dbReference type="InterPro" id="IPR017907">
    <property type="entry name" value="Znf_RING_CS"/>
</dbReference>
<feature type="compositionally biased region" description="Polar residues" evidence="9">
    <location>
        <begin position="208"/>
        <end position="220"/>
    </location>
</feature>
<dbReference type="PANTHER" id="PTHR16079:SF4">
    <property type="entry name" value="E3 UBIQUITIN-PROTEIN LIGASE CHFR"/>
    <property type="match status" value="1"/>
</dbReference>
<keyword evidence="5 8" id="KW-0863">Zinc-finger</keyword>
<keyword evidence="7" id="KW-0539">Nucleus</keyword>
<dbReference type="InterPro" id="IPR008984">
    <property type="entry name" value="SMAD_FHA_dom_sf"/>
</dbReference>
<feature type="region of interest" description="Disordered" evidence="9">
    <location>
        <begin position="427"/>
        <end position="448"/>
    </location>
</feature>
<dbReference type="AlphaFoldDB" id="A0A1Y2D1N4"/>
<dbReference type="PROSITE" id="PS50064">
    <property type="entry name" value="ZF_PARP_2"/>
    <property type="match status" value="1"/>
</dbReference>
<dbReference type="SMART" id="SM00184">
    <property type="entry name" value="RING"/>
    <property type="match status" value="1"/>
</dbReference>
<dbReference type="SUPFAM" id="SSF49879">
    <property type="entry name" value="SMAD/FHA domain"/>
    <property type="match status" value="1"/>
</dbReference>
<dbReference type="OrthoDB" id="6105938at2759"/>
<dbReference type="InterPro" id="IPR000253">
    <property type="entry name" value="FHA_dom"/>
</dbReference>
<dbReference type="PANTHER" id="PTHR16079">
    <property type="entry name" value="UBIQUITIN LIGASE PROTEIN CHFR"/>
    <property type="match status" value="1"/>
</dbReference>
<organism evidence="12 13">
    <name type="scientific">Rhizoclosmatium globosum</name>
    <dbReference type="NCBI Taxonomy" id="329046"/>
    <lineage>
        <taxon>Eukaryota</taxon>
        <taxon>Fungi</taxon>
        <taxon>Fungi incertae sedis</taxon>
        <taxon>Chytridiomycota</taxon>
        <taxon>Chytridiomycota incertae sedis</taxon>
        <taxon>Chytridiomycetes</taxon>
        <taxon>Chytridiales</taxon>
        <taxon>Chytriomycetaceae</taxon>
        <taxon>Rhizoclosmatium</taxon>
    </lineage>
</organism>
<dbReference type="InterPro" id="IPR001841">
    <property type="entry name" value="Znf_RING"/>
</dbReference>
<evidence type="ECO:0000256" key="6">
    <source>
        <dbReference type="ARBA" id="ARBA00022833"/>
    </source>
</evidence>
<evidence type="ECO:0000259" key="11">
    <source>
        <dbReference type="PROSITE" id="PS50089"/>
    </source>
</evidence>
<dbReference type="Pfam" id="PF00498">
    <property type="entry name" value="FHA"/>
    <property type="match status" value="1"/>
</dbReference>
<reference evidence="12 13" key="1">
    <citation type="submission" date="2016-07" db="EMBL/GenBank/DDBJ databases">
        <title>Pervasive Adenine N6-methylation of Active Genes in Fungi.</title>
        <authorList>
            <consortium name="DOE Joint Genome Institute"/>
            <person name="Mondo S.J."/>
            <person name="Dannebaum R.O."/>
            <person name="Kuo R.C."/>
            <person name="Labutti K."/>
            <person name="Haridas S."/>
            <person name="Kuo A."/>
            <person name="Salamov A."/>
            <person name="Ahrendt S.R."/>
            <person name="Lipzen A."/>
            <person name="Sullivan W."/>
            <person name="Andreopoulos W.B."/>
            <person name="Clum A."/>
            <person name="Lindquist E."/>
            <person name="Daum C."/>
            <person name="Ramamoorthy G.K."/>
            <person name="Gryganskyi A."/>
            <person name="Culley D."/>
            <person name="Magnuson J.K."/>
            <person name="James T.Y."/>
            <person name="O'Malley M.A."/>
            <person name="Stajich J.E."/>
            <person name="Spatafora J.W."/>
            <person name="Visel A."/>
            <person name="Grigoriev I.V."/>
        </authorList>
    </citation>
    <scope>NUCLEOTIDE SEQUENCE [LARGE SCALE GENOMIC DNA]</scope>
    <source>
        <strain evidence="12 13">JEL800</strain>
    </source>
</reference>
<evidence type="ECO:0000256" key="1">
    <source>
        <dbReference type="ARBA" id="ARBA00004123"/>
    </source>
</evidence>
<dbReference type="SUPFAM" id="SSF57850">
    <property type="entry name" value="RING/U-box"/>
    <property type="match status" value="1"/>
</dbReference>
<dbReference type="SUPFAM" id="SSF57716">
    <property type="entry name" value="Glucocorticoid receptor-like (DNA-binding domain)"/>
    <property type="match status" value="1"/>
</dbReference>
<proteinExistence type="inferred from homology"/>
<dbReference type="Gene3D" id="3.30.40.10">
    <property type="entry name" value="Zinc/RING finger domain, C3HC4 (zinc finger)"/>
    <property type="match status" value="1"/>
</dbReference>
<dbReference type="SMART" id="SM01336">
    <property type="entry name" value="zf-PARP"/>
    <property type="match status" value="1"/>
</dbReference>
<protein>
    <recommendedName>
        <fullName evidence="3">E3 ubiquitin-protein ligase CHFR</fullName>
    </recommendedName>
</protein>